<evidence type="ECO:0000256" key="3">
    <source>
        <dbReference type="ARBA" id="ARBA00022475"/>
    </source>
</evidence>
<dbReference type="InterPro" id="IPR011701">
    <property type="entry name" value="MFS"/>
</dbReference>
<feature type="region of interest" description="Disordered" evidence="7">
    <location>
        <begin position="1"/>
        <end position="72"/>
    </location>
</feature>
<dbReference type="SUPFAM" id="SSF103473">
    <property type="entry name" value="MFS general substrate transporter"/>
    <property type="match status" value="1"/>
</dbReference>
<evidence type="ECO:0000256" key="1">
    <source>
        <dbReference type="ARBA" id="ARBA00004651"/>
    </source>
</evidence>
<dbReference type="CDD" id="cd17502">
    <property type="entry name" value="MFS_Azr1_MDR_like"/>
    <property type="match status" value="1"/>
</dbReference>
<feature type="transmembrane region" description="Helical" evidence="8">
    <location>
        <begin position="171"/>
        <end position="192"/>
    </location>
</feature>
<dbReference type="PANTHER" id="PTHR23501:SF197">
    <property type="entry name" value="COMD"/>
    <property type="match status" value="1"/>
</dbReference>
<feature type="transmembrane region" description="Helical" evidence="8">
    <location>
        <begin position="115"/>
        <end position="134"/>
    </location>
</feature>
<feature type="transmembrane region" description="Helical" evidence="8">
    <location>
        <begin position="204"/>
        <end position="222"/>
    </location>
</feature>
<dbReference type="Pfam" id="PF07690">
    <property type="entry name" value="MFS_1"/>
    <property type="match status" value="1"/>
</dbReference>
<evidence type="ECO:0000256" key="7">
    <source>
        <dbReference type="SAM" id="MobiDB-lite"/>
    </source>
</evidence>
<gene>
    <name evidence="10" type="ORF">GCM10022377_22820</name>
</gene>
<evidence type="ECO:0000259" key="9">
    <source>
        <dbReference type="PROSITE" id="PS50850"/>
    </source>
</evidence>
<keyword evidence="11" id="KW-1185">Reference proteome</keyword>
<dbReference type="EMBL" id="BAABCJ010000005">
    <property type="protein sequence ID" value="GAA3708445.1"/>
    <property type="molecule type" value="Genomic_DNA"/>
</dbReference>
<evidence type="ECO:0000313" key="11">
    <source>
        <dbReference type="Proteomes" id="UP001501536"/>
    </source>
</evidence>
<feature type="compositionally biased region" description="Low complexity" evidence="7">
    <location>
        <begin position="16"/>
        <end position="68"/>
    </location>
</feature>
<evidence type="ECO:0000256" key="2">
    <source>
        <dbReference type="ARBA" id="ARBA00022448"/>
    </source>
</evidence>
<feature type="transmembrane region" description="Helical" evidence="8">
    <location>
        <begin position="540"/>
        <end position="558"/>
    </location>
</feature>
<feature type="domain" description="Major facilitator superfamily (MFS) profile" evidence="9">
    <location>
        <begin position="81"/>
        <end position="563"/>
    </location>
</feature>
<dbReference type="PROSITE" id="PS50850">
    <property type="entry name" value="MFS"/>
    <property type="match status" value="1"/>
</dbReference>
<dbReference type="NCBIfam" id="TIGR00711">
    <property type="entry name" value="efflux_EmrB"/>
    <property type="match status" value="1"/>
</dbReference>
<feature type="transmembrane region" description="Helical" evidence="8">
    <location>
        <begin position="146"/>
        <end position="165"/>
    </location>
</feature>
<keyword evidence="4 8" id="KW-0812">Transmembrane</keyword>
<feature type="transmembrane region" description="Helical" evidence="8">
    <location>
        <begin position="234"/>
        <end position="255"/>
    </location>
</feature>
<comment type="subcellular location">
    <subcellularLocation>
        <location evidence="1">Cell membrane</location>
        <topology evidence="1">Multi-pass membrane protein</topology>
    </subcellularLocation>
</comment>
<sequence>MTDAESTAERSRRTQSATADRTSAPSSAAPRPAEQPTQAAAATAGSAGTAVPGTDPSATDAPAPARAGKPARSRQQHLGMIFGALIIAMLLSSLNQTVLSTALPTMVGELNGVEHMAWVITAFILASTVMMPVYGKLGDMFGRKNLLIGAIVLFVGGSVVGALAGDMNLLIAARAIQGIGGGGLMILSQAIIADVVPARERGKYMGIMGGVFAVSSVAGPLLGGWLTEGPGWRWAFWMNVPLGILAIVAAALLIHLPKPEQEGRGRVDYFGMALLAAATSAIVLVATWGGGTYAWSDPVILGLIAGAVVAAALFVWVETRVAEPVMPLKLFRNRNFNLTTIAGLAVGIMMFGALGYMPTYLQMVTGFGPTEAGLLMIPMMGCMLTTSILMGRRVTATGRYKTIMVIGTLIIGLGLAGLATIHADTPVYVICIFLGVMGVGLGSTMQNLTLVAQNSFPLRFVGTATASSNYFRQVGATLGSAVVGSLFATRLTAELATKLPADALAAGGTGNSLTPALVASLPEPVHTLIVEAYNHALIPLYLWIAPLAIVAFVLLMFVQEKELATKLER</sequence>
<evidence type="ECO:0000256" key="4">
    <source>
        <dbReference type="ARBA" id="ARBA00022692"/>
    </source>
</evidence>
<feature type="transmembrane region" description="Helical" evidence="8">
    <location>
        <begin position="78"/>
        <end position="95"/>
    </location>
</feature>
<comment type="caution">
    <text evidence="10">The sequence shown here is derived from an EMBL/GenBank/DDBJ whole genome shotgun (WGS) entry which is preliminary data.</text>
</comment>
<evidence type="ECO:0000313" key="10">
    <source>
        <dbReference type="EMBL" id="GAA3708445.1"/>
    </source>
</evidence>
<dbReference type="Proteomes" id="UP001501536">
    <property type="component" value="Unassembled WGS sequence"/>
</dbReference>
<name>A0ABP7DSD0_9MICC</name>
<dbReference type="Gene3D" id="1.20.1250.20">
    <property type="entry name" value="MFS general substrate transporter like domains"/>
    <property type="match status" value="1"/>
</dbReference>
<keyword evidence="2" id="KW-0813">Transport</keyword>
<reference evidence="11" key="1">
    <citation type="journal article" date="2019" name="Int. J. Syst. Evol. Microbiol.">
        <title>The Global Catalogue of Microorganisms (GCM) 10K type strain sequencing project: providing services to taxonomists for standard genome sequencing and annotation.</title>
        <authorList>
            <consortium name="The Broad Institute Genomics Platform"/>
            <consortium name="The Broad Institute Genome Sequencing Center for Infectious Disease"/>
            <person name="Wu L."/>
            <person name="Ma J."/>
        </authorList>
    </citation>
    <scope>NUCLEOTIDE SEQUENCE [LARGE SCALE GENOMIC DNA]</scope>
    <source>
        <strain evidence="11">JCM 16961</strain>
    </source>
</reference>
<evidence type="ECO:0000256" key="6">
    <source>
        <dbReference type="ARBA" id="ARBA00023136"/>
    </source>
</evidence>
<feature type="transmembrane region" description="Helical" evidence="8">
    <location>
        <begin position="338"/>
        <end position="360"/>
    </location>
</feature>
<feature type="transmembrane region" description="Helical" evidence="8">
    <location>
        <begin position="403"/>
        <end position="421"/>
    </location>
</feature>
<proteinExistence type="predicted"/>
<dbReference type="InterPro" id="IPR004638">
    <property type="entry name" value="EmrB-like"/>
</dbReference>
<keyword evidence="3" id="KW-1003">Cell membrane</keyword>
<dbReference type="RefSeq" id="WP_425582972.1">
    <property type="nucleotide sequence ID" value="NZ_BAABCJ010000005.1"/>
</dbReference>
<feature type="transmembrane region" description="Helical" evidence="8">
    <location>
        <begin position="299"/>
        <end position="317"/>
    </location>
</feature>
<protein>
    <submittedName>
        <fullName evidence="10">MDR family MFS transporter</fullName>
    </submittedName>
</protein>
<feature type="transmembrane region" description="Helical" evidence="8">
    <location>
        <begin position="267"/>
        <end position="287"/>
    </location>
</feature>
<feature type="transmembrane region" description="Helical" evidence="8">
    <location>
        <begin position="427"/>
        <end position="450"/>
    </location>
</feature>
<keyword evidence="6 8" id="KW-0472">Membrane</keyword>
<keyword evidence="5 8" id="KW-1133">Transmembrane helix</keyword>
<feature type="transmembrane region" description="Helical" evidence="8">
    <location>
        <begin position="372"/>
        <end position="391"/>
    </location>
</feature>
<accession>A0ABP7DSD0</accession>
<dbReference type="PRINTS" id="PR01036">
    <property type="entry name" value="TCRTETB"/>
</dbReference>
<dbReference type="Gene3D" id="1.20.1720.10">
    <property type="entry name" value="Multidrug resistance protein D"/>
    <property type="match status" value="1"/>
</dbReference>
<organism evidence="10 11">
    <name type="scientific">Zhihengliuella alba</name>
    <dbReference type="NCBI Taxonomy" id="547018"/>
    <lineage>
        <taxon>Bacteria</taxon>
        <taxon>Bacillati</taxon>
        <taxon>Actinomycetota</taxon>
        <taxon>Actinomycetes</taxon>
        <taxon>Micrococcales</taxon>
        <taxon>Micrococcaceae</taxon>
        <taxon>Zhihengliuella</taxon>
    </lineage>
</organism>
<dbReference type="InterPro" id="IPR020846">
    <property type="entry name" value="MFS_dom"/>
</dbReference>
<evidence type="ECO:0000256" key="5">
    <source>
        <dbReference type="ARBA" id="ARBA00022989"/>
    </source>
</evidence>
<dbReference type="PANTHER" id="PTHR23501">
    <property type="entry name" value="MAJOR FACILITATOR SUPERFAMILY"/>
    <property type="match status" value="1"/>
</dbReference>
<evidence type="ECO:0000256" key="8">
    <source>
        <dbReference type="SAM" id="Phobius"/>
    </source>
</evidence>
<dbReference type="InterPro" id="IPR036259">
    <property type="entry name" value="MFS_trans_sf"/>
</dbReference>
<feature type="transmembrane region" description="Helical" evidence="8">
    <location>
        <begin position="470"/>
        <end position="488"/>
    </location>
</feature>